<reference evidence="3 4" key="1">
    <citation type="submission" date="2010-10" db="EMBL/GenBank/DDBJ databases">
        <title>Complete sequence of Frankia sp. EuI1c.</title>
        <authorList>
            <consortium name="US DOE Joint Genome Institute"/>
            <person name="Lucas S."/>
            <person name="Copeland A."/>
            <person name="Lapidus A."/>
            <person name="Cheng J.-F."/>
            <person name="Bruce D."/>
            <person name="Goodwin L."/>
            <person name="Pitluck S."/>
            <person name="Chertkov O."/>
            <person name="Detter J.C."/>
            <person name="Han C."/>
            <person name="Tapia R."/>
            <person name="Land M."/>
            <person name="Hauser L."/>
            <person name="Jeffries C."/>
            <person name="Kyrpides N."/>
            <person name="Ivanova N."/>
            <person name="Mikhailova N."/>
            <person name="Beauchemin N."/>
            <person name="Sen A."/>
            <person name="Sur S.A."/>
            <person name="Gtari M."/>
            <person name="Wall L."/>
            <person name="Tisa L."/>
            <person name="Woyke T."/>
        </authorList>
    </citation>
    <scope>NUCLEOTIDE SEQUENCE [LARGE SCALE GENOMIC DNA]</scope>
    <source>
        <strain evidence="4">DSM 45817 / CECT 9037 / EuI1c</strain>
    </source>
</reference>
<gene>
    <name evidence="3" type="ordered locus">FraEuI1c_3254</name>
</gene>
<protein>
    <recommendedName>
        <fullName evidence="5">Postpolyketide modification protein</fullName>
    </recommendedName>
</protein>
<sequence>MSDQSVTSSPPPAEVQRTPGPESENSPPPRNAVRVWSVVGGVLLLVQLYVWIRWVTSPYFARVPQGPSDPPLYMKIPLVVDAAAMWIGLPIAIWHFLVRPWLRERRITLDGMLLASLGLMGFQDPLLNYTNTWCVYNTWLFNRGSWSHFIPGWISPEAPGHQVPAPILTNVPGYTWGVLVLTISLCTAMHRIKNRWPGIGNLRLIGITFVICFLFDVVMEGLVLMPIGFYSYPGAIRSVSLFAGTYHQYPLYEGLMWGGVQTALCCLRFFTDDQGRTIPERGLEAIRGGAVRRQSVRFLAIFAAASACFFVCYNLPAQWIGLHADAWPQDVQKRSYLNGGICGDGTNTPCPDPALPIPTKHSGYVDLNGRFVPPSGVTAPKSAVPFERGK</sequence>
<feature type="transmembrane region" description="Helical" evidence="2">
    <location>
        <begin position="296"/>
        <end position="316"/>
    </location>
</feature>
<evidence type="ECO:0000256" key="2">
    <source>
        <dbReference type="SAM" id="Phobius"/>
    </source>
</evidence>
<dbReference type="InterPro" id="IPR033459">
    <property type="entry name" value="AveC-like"/>
</dbReference>
<keyword evidence="4" id="KW-1185">Reference proteome</keyword>
<dbReference type="AlphaFoldDB" id="E3IVA3"/>
<dbReference type="OrthoDB" id="9066067at2"/>
<dbReference type="HOGENOM" id="CLU_062413_0_0_11"/>
<keyword evidence="2" id="KW-1133">Transmembrane helix</keyword>
<evidence type="ECO:0008006" key="5">
    <source>
        <dbReference type="Google" id="ProtNLM"/>
    </source>
</evidence>
<dbReference type="RefSeq" id="WP_013424385.1">
    <property type="nucleotide sequence ID" value="NC_014666.1"/>
</dbReference>
<feature type="transmembrane region" description="Helical" evidence="2">
    <location>
        <begin position="173"/>
        <end position="192"/>
    </location>
</feature>
<feature type="transmembrane region" description="Helical" evidence="2">
    <location>
        <begin position="249"/>
        <end position="271"/>
    </location>
</feature>
<dbReference type="Pfam" id="PF17198">
    <property type="entry name" value="AveC_like"/>
    <property type="match status" value="1"/>
</dbReference>
<feature type="transmembrane region" description="Helical" evidence="2">
    <location>
        <begin position="33"/>
        <end position="52"/>
    </location>
</feature>
<name>E3IVA3_PSEI1</name>
<evidence type="ECO:0000256" key="1">
    <source>
        <dbReference type="SAM" id="MobiDB-lite"/>
    </source>
</evidence>
<evidence type="ECO:0000313" key="4">
    <source>
        <dbReference type="Proteomes" id="UP000002484"/>
    </source>
</evidence>
<organism evidence="3 4">
    <name type="scientific">Pseudofrankia inefficax (strain DSM 45817 / CECT 9037 / DDB 130130 / EuI1c)</name>
    <name type="common">Frankia inefficax</name>
    <dbReference type="NCBI Taxonomy" id="298654"/>
    <lineage>
        <taxon>Bacteria</taxon>
        <taxon>Bacillati</taxon>
        <taxon>Actinomycetota</taxon>
        <taxon>Actinomycetes</taxon>
        <taxon>Frankiales</taxon>
        <taxon>Frankiaceae</taxon>
        <taxon>Pseudofrankia</taxon>
    </lineage>
</organism>
<feature type="region of interest" description="Disordered" evidence="1">
    <location>
        <begin position="1"/>
        <end position="29"/>
    </location>
</feature>
<evidence type="ECO:0000313" key="3">
    <source>
        <dbReference type="EMBL" id="ADP81267.1"/>
    </source>
</evidence>
<feature type="transmembrane region" description="Helical" evidence="2">
    <location>
        <begin position="204"/>
        <end position="229"/>
    </location>
</feature>
<keyword evidence="2" id="KW-0472">Membrane</keyword>
<dbReference type="EMBL" id="CP002299">
    <property type="protein sequence ID" value="ADP81267.1"/>
    <property type="molecule type" value="Genomic_DNA"/>
</dbReference>
<accession>E3IVA3</accession>
<dbReference type="Proteomes" id="UP000002484">
    <property type="component" value="Chromosome"/>
</dbReference>
<dbReference type="KEGG" id="fri:FraEuI1c_3254"/>
<feature type="transmembrane region" description="Helical" evidence="2">
    <location>
        <begin position="72"/>
        <end position="95"/>
    </location>
</feature>
<dbReference type="InParanoid" id="E3IVA3"/>
<dbReference type="eggNOG" id="ENOG502ZTAA">
    <property type="taxonomic scope" value="Bacteria"/>
</dbReference>
<keyword evidence="2" id="KW-0812">Transmembrane</keyword>
<proteinExistence type="predicted"/>